<evidence type="ECO:0000256" key="14">
    <source>
        <dbReference type="ARBA" id="ARBA00023043"/>
    </source>
</evidence>
<feature type="region of interest" description="Disordered" evidence="25">
    <location>
        <begin position="755"/>
        <end position="787"/>
    </location>
</feature>
<evidence type="ECO:0000256" key="24">
    <source>
        <dbReference type="RuleBase" id="RU361128"/>
    </source>
</evidence>
<gene>
    <name evidence="28" type="primary">dgkza</name>
</gene>
<dbReference type="Gene3D" id="1.25.40.20">
    <property type="entry name" value="Ankyrin repeat-containing domain"/>
    <property type="match status" value="1"/>
</dbReference>
<dbReference type="InterPro" id="IPR000756">
    <property type="entry name" value="Diacylglycerol_kin_accessory"/>
</dbReference>
<evidence type="ECO:0000256" key="25">
    <source>
        <dbReference type="SAM" id="MobiDB-lite"/>
    </source>
</evidence>
<keyword evidence="29" id="KW-1185">Reference proteome</keyword>
<feature type="compositionally biased region" description="Basic residues" evidence="25">
    <location>
        <begin position="256"/>
        <end position="277"/>
    </location>
</feature>
<evidence type="ECO:0000256" key="21">
    <source>
        <dbReference type="ARBA" id="ARBA00023411"/>
    </source>
</evidence>
<accession>A0A672IYN8</accession>
<dbReference type="GO" id="GO:0046486">
    <property type="term" value="P:glycerolipid metabolic process"/>
    <property type="evidence" value="ECO:0007669"/>
    <property type="project" value="UniProtKB-UniPathway"/>
</dbReference>
<dbReference type="FunFam" id="2.60.200.40:FF:000002">
    <property type="entry name" value="Diacylglycerol kinase"/>
    <property type="match status" value="1"/>
</dbReference>
<evidence type="ECO:0000256" key="26">
    <source>
        <dbReference type="SAM" id="SignalP"/>
    </source>
</evidence>
<dbReference type="PANTHER" id="PTHR11255">
    <property type="entry name" value="DIACYLGLYCEROL KINASE"/>
    <property type="match status" value="1"/>
</dbReference>
<dbReference type="Ensembl" id="ENSSFAT00005048594.1">
    <property type="protein sequence ID" value="ENSSFAP00005047001.1"/>
    <property type="gene ID" value="ENSSFAG00005021752.1"/>
</dbReference>
<feature type="compositionally biased region" description="Low complexity" evidence="25">
    <location>
        <begin position="755"/>
        <end position="775"/>
    </location>
</feature>
<evidence type="ECO:0000256" key="6">
    <source>
        <dbReference type="ARBA" id="ARBA00009280"/>
    </source>
</evidence>
<dbReference type="InterPro" id="IPR047485">
    <property type="entry name" value="C1_DGKzeta_rpt1"/>
</dbReference>
<evidence type="ECO:0000313" key="28">
    <source>
        <dbReference type="Ensembl" id="ENSSFAP00005047001.1"/>
    </source>
</evidence>
<keyword evidence="10" id="KW-0677">Repeat</keyword>
<organism evidence="28 29">
    <name type="scientific">Salarias fasciatus</name>
    <name type="common">Jewelled blenny</name>
    <name type="synonym">Blennius fasciatus</name>
    <dbReference type="NCBI Taxonomy" id="181472"/>
    <lineage>
        <taxon>Eukaryota</taxon>
        <taxon>Metazoa</taxon>
        <taxon>Chordata</taxon>
        <taxon>Craniata</taxon>
        <taxon>Vertebrata</taxon>
        <taxon>Euteleostomi</taxon>
        <taxon>Actinopterygii</taxon>
        <taxon>Neopterygii</taxon>
        <taxon>Teleostei</taxon>
        <taxon>Neoteleostei</taxon>
        <taxon>Acanthomorphata</taxon>
        <taxon>Ovalentaria</taxon>
        <taxon>Blenniimorphae</taxon>
        <taxon>Blenniiformes</taxon>
        <taxon>Blennioidei</taxon>
        <taxon>Blenniidae</taxon>
        <taxon>Salariinae</taxon>
        <taxon>Salarias</taxon>
    </lineage>
</organism>
<dbReference type="GO" id="GO:0098978">
    <property type="term" value="C:glutamatergic synapse"/>
    <property type="evidence" value="ECO:0007669"/>
    <property type="project" value="TreeGrafter"/>
</dbReference>
<proteinExistence type="inferred from homology"/>
<dbReference type="InterPro" id="IPR047484">
    <property type="entry name" value="C1_DGKzeta_rpt2"/>
</dbReference>
<evidence type="ECO:0000256" key="3">
    <source>
        <dbReference type="ARBA" id="ARBA00004316"/>
    </source>
</evidence>
<dbReference type="SMART" id="SM00248">
    <property type="entry name" value="ANK"/>
    <property type="match status" value="2"/>
</dbReference>
<dbReference type="GO" id="GO:0005524">
    <property type="term" value="F:ATP binding"/>
    <property type="evidence" value="ECO:0007669"/>
    <property type="project" value="UniProtKB-KW"/>
</dbReference>
<dbReference type="GO" id="GO:0042995">
    <property type="term" value="C:cell projection"/>
    <property type="evidence" value="ECO:0007669"/>
    <property type="project" value="UniProtKB-SubCell"/>
</dbReference>
<dbReference type="Pfam" id="PF00609">
    <property type="entry name" value="DAGK_acc"/>
    <property type="match status" value="1"/>
</dbReference>
<protein>
    <recommendedName>
        <fullName evidence="24">Diacylglycerol kinase</fullName>
        <shortName evidence="24">DAG kinase</shortName>
        <ecNumber evidence="24">2.7.1.107</ecNumber>
    </recommendedName>
</protein>
<dbReference type="Gene3D" id="3.40.50.10330">
    <property type="entry name" value="Probable inorganic polyphosphate/atp-NAD kinase, domain 1"/>
    <property type="match status" value="1"/>
</dbReference>
<evidence type="ECO:0000256" key="20">
    <source>
        <dbReference type="ARBA" id="ARBA00023400"/>
    </source>
</evidence>
<dbReference type="InterPro" id="IPR001206">
    <property type="entry name" value="Diacylglycerol_kinase_cat_dom"/>
</dbReference>
<dbReference type="InterPro" id="IPR056383">
    <property type="entry name" value="DGKI-like_dom"/>
</dbReference>
<keyword evidence="9 24" id="KW-0808">Transferase</keyword>
<reference evidence="28" key="1">
    <citation type="submission" date="2025-08" db="UniProtKB">
        <authorList>
            <consortium name="Ensembl"/>
        </authorList>
    </citation>
    <scope>IDENTIFICATION</scope>
</reference>
<dbReference type="Gene3D" id="2.60.200.40">
    <property type="match status" value="1"/>
</dbReference>
<evidence type="ECO:0000256" key="12">
    <source>
        <dbReference type="ARBA" id="ARBA00022777"/>
    </source>
</evidence>
<dbReference type="InterPro" id="IPR036770">
    <property type="entry name" value="Ankyrin_rpt-contain_sf"/>
</dbReference>
<evidence type="ECO:0000256" key="2">
    <source>
        <dbReference type="ARBA" id="ARBA00004236"/>
    </source>
</evidence>
<evidence type="ECO:0000256" key="17">
    <source>
        <dbReference type="ARBA" id="ARBA00023242"/>
    </source>
</evidence>
<dbReference type="InterPro" id="IPR016064">
    <property type="entry name" value="NAD/diacylglycerol_kinase_sf"/>
</dbReference>
<dbReference type="GO" id="GO:0004143">
    <property type="term" value="F:ATP-dependent diacylglycerol kinase activity"/>
    <property type="evidence" value="ECO:0007669"/>
    <property type="project" value="UniProtKB-EC"/>
</dbReference>
<evidence type="ECO:0000256" key="19">
    <source>
        <dbReference type="ARBA" id="ARBA00023371"/>
    </source>
</evidence>
<dbReference type="EC" id="2.7.1.107" evidence="24"/>
<comment type="similarity">
    <text evidence="6 24">Belongs to the eukaryotic diacylglycerol kinase family.</text>
</comment>
<comment type="subcellular location">
    <subcellularLocation>
        <location evidence="2">Cell membrane</location>
    </subcellularLocation>
    <subcellularLocation>
        <location evidence="3">Cell projection</location>
    </subcellularLocation>
    <subcellularLocation>
        <location evidence="4">Cytoplasm</location>
        <location evidence="4">Cytosol</location>
    </subcellularLocation>
    <subcellularLocation>
        <location evidence="1">Nucleus</location>
    </subcellularLocation>
</comment>
<dbReference type="Proteomes" id="UP000472267">
    <property type="component" value="Unassembled WGS sequence"/>
</dbReference>
<evidence type="ECO:0000256" key="22">
    <source>
        <dbReference type="ARBA" id="ARBA00060536"/>
    </source>
</evidence>
<evidence type="ECO:0000256" key="13">
    <source>
        <dbReference type="ARBA" id="ARBA00022840"/>
    </source>
</evidence>
<keyword evidence="8" id="KW-0963">Cytoplasm</keyword>
<keyword evidence="7" id="KW-1003">Cell membrane</keyword>
<evidence type="ECO:0000256" key="1">
    <source>
        <dbReference type="ARBA" id="ARBA00004123"/>
    </source>
</evidence>
<comment type="catalytic activity">
    <reaction evidence="20">
        <text>1-octadecanoyl-2-(5Z,8Z,11Z,14Z-eicosatetraenoyl)-sn-glycerol + ATP = 1-octadecanoyl-2-(5Z,8Z,11Z,14Z-eicosatetraenoyl)-sn-glycero-3-phosphate + ADP + H(+)</text>
        <dbReference type="Rhea" id="RHEA:40323"/>
        <dbReference type="ChEBI" id="CHEBI:15378"/>
        <dbReference type="ChEBI" id="CHEBI:30616"/>
        <dbReference type="ChEBI" id="CHEBI:75728"/>
        <dbReference type="ChEBI" id="CHEBI:77091"/>
        <dbReference type="ChEBI" id="CHEBI:456216"/>
    </reaction>
    <physiologicalReaction direction="left-to-right" evidence="20">
        <dbReference type="Rhea" id="RHEA:40324"/>
    </physiologicalReaction>
</comment>
<keyword evidence="12 24" id="KW-0418">Kinase</keyword>
<dbReference type="UniPathway" id="UPA00230"/>
<dbReference type="InterPro" id="IPR002219">
    <property type="entry name" value="PKC_DAG/PE"/>
</dbReference>
<evidence type="ECO:0000256" key="7">
    <source>
        <dbReference type="ARBA" id="ARBA00022475"/>
    </source>
</evidence>
<evidence type="ECO:0000256" key="18">
    <source>
        <dbReference type="ARBA" id="ARBA00023273"/>
    </source>
</evidence>
<evidence type="ECO:0000256" key="5">
    <source>
        <dbReference type="ARBA" id="ARBA00005175"/>
    </source>
</evidence>
<evidence type="ECO:0000313" key="29">
    <source>
        <dbReference type="Proteomes" id="UP000472267"/>
    </source>
</evidence>
<dbReference type="PROSITE" id="PS50297">
    <property type="entry name" value="ANK_REP_REGION"/>
    <property type="match status" value="1"/>
</dbReference>
<dbReference type="GO" id="GO:0005634">
    <property type="term" value="C:nucleus"/>
    <property type="evidence" value="ECO:0007669"/>
    <property type="project" value="UniProtKB-SubCell"/>
</dbReference>
<dbReference type="PANTHER" id="PTHR11255:SF43">
    <property type="entry name" value="DIACYLGLYCEROL KINASE ZETA"/>
    <property type="match status" value="1"/>
</dbReference>
<dbReference type="GO" id="GO:0005829">
    <property type="term" value="C:cytosol"/>
    <property type="evidence" value="ECO:0007669"/>
    <property type="project" value="UniProtKB-SubCell"/>
</dbReference>
<dbReference type="InterPro" id="IPR017438">
    <property type="entry name" value="ATP-NAD_kinase_N"/>
</dbReference>
<comment type="pathway">
    <text evidence="5">Lipid metabolism; glycerolipid metabolism.</text>
</comment>
<name>A0A672IYN8_SALFA</name>
<reference evidence="28" key="2">
    <citation type="submission" date="2025-09" db="UniProtKB">
        <authorList>
            <consortium name="Ensembl"/>
        </authorList>
    </citation>
    <scope>IDENTIFICATION</scope>
</reference>
<dbReference type="GO" id="GO:0007200">
    <property type="term" value="P:phospholipase C-activating G protein-coupled receptor signaling pathway"/>
    <property type="evidence" value="ECO:0007669"/>
    <property type="project" value="InterPro"/>
</dbReference>
<dbReference type="Pfam" id="PF00130">
    <property type="entry name" value="C1_1"/>
    <property type="match status" value="1"/>
</dbReference>
<evidence type="ECO:0000256" key="4">
    <source>
        <dbReference type="ARBA" id="ARBA00004514"/>
    </source>
</evidence>
<evidence type="ECO:0000256" key="11">
    <source>
        <dbReference type="ARBA" id="ARBA00022741"/>
    </source>
</evidence>
<dbReference type="CDD" id="cd20895">
    <property type="entry name" value="C1_DGKzeta_rpt2"/>
    <property type="match status" value="1"/>
</dbReference>
<dbReference type="PROSITE" id="PS50146">
    <property type="entry name" value="DAGK"/>
    <property type="match status" value="1"/>
</dbReference>
<evidence type="ECO:0000256" key="23">
    <source>
        <dbReference type="PROSITE-ProRule" id="PRU00023"/>
    </source>
</evidence>
<dbReference type="InParanoid" id="A0A672IYN8"/>
<dbReference type="FunFam" id="3.40.50.10330:FF:000002">
    <property type="entry name" value="Diacylglycerol kinase"/>
    <property type="match status" value="1"/>
</dbReference>
<dbReference type="SMART" id="SM00109">
    <property type="entry name" value="C1"/>
    <property type="match status" value="2"/>
</dbReference>
<dbReference type="CDD" id="cd20849">
    <property type="entry name" value="C1_DGKzeta_rpt1"/>
    <property type="match status" value="1"/>
</dbReference>
<evidence type="ECO:0000256" key="15">
    <source>
        <dbReference type="ARBA" id="ARBA00023098"/>
    </source>
</evidence>
<evidence type="ECO:0000256" key="9">
    <source>
        <dbReference type="ARBA" id="ARBA00022679"/>
    </source>
</evidence>
<keyword evidence="13 24" id="KW-0067">ATP-binding</keyword>
<dbReference type="InterPro" id="IPR037607">
    <property type="entry name" value="DGK"/>
</dbReference>
<evidence type="ECO:0000256" key="10">
    <source>
        <dbReference type="ARBA" id="ARBA00022737"/>
    </source>
</evidence>
<feature type="chain" id="PRO_5025568039" description="Diacylglycerol kinase" evidence="26">
    <location>
        <begin position="21"/>
        <end position="918"/>
    </location>
</feature>
<comment type="catalytic activity">
    <reaction evidence="21">
        <text>a 1,2-diacyl-sn-glycerol + ATP = a 1,2-diacyl-sn-glycero-3-phosphate + ADP + H(+)</text>
        <dbReference type="Rhea" id="RHEA:10272"/>
        <dbReference type="ChEBI" id="CHEBI:15378"/>
        <dbReference type="ChEBI" id="CHEBI:17815"/>
        <dbReference type="ChEBI" id="CHEBI:30616"/>
        <dbReference type="ChEBI" id="CHEBI:58608"/>
        <dbReference type="ChEBI" id="CHEBI:456216"/>
        <dbReference type="EC" id="2.7.1.107"/>
    </reaction>
    <physiologicalReaction direction="left-to-right" evidence="21">
        <dbReference type="Rhea" id="RHEA:10273"/>
    </physiologicalReaction>
</comment>
<comment type="pathway">
    <text evidence="22">Glycerolipid metabolism.</text>
</comment>
<feature type="repeat" description="ANK" evidence="23">
    <location>
        <begin position="808"/>
        <end position="840"/>
    </location>
</feature>
<sequence length="918" mass="103638">MCVFFFFCGCSCSFFGSVSIKRDERKEKQNVQIWIDEINVTLGCYFQHHDKKFLCVSRKAIAKSGLQHLPCEPSTSCLNRTDPESSIRSTVDWTESAVYGDHIWFETNASGDYCYVGEQHCYARSLQKSVSRRKCAACKIVAHTICIEQLEKINFRCKPSFRDSGSRNIREPIVVHHHWVHRRRQEGKCKQCGKGFQQKFAFHSKEIVAISCSWCKQAYHNKVSCFMLQQIEEACPIGAHAALIVPPTWIIRVRRHQSSMKSSKKKKRTSFKRKSSKKGVEEGRLWKPFIIRPIPSPLMKPLLVFVNPKSGGNQGNKILQSFMWFLNPRQVFDLSQGGPKEGLELYRKVHNLRVLACGGDGTVGWLLSCLDDLGLNPQPAVAVLPLGTGNDLARTLNWGGGYTDEPLCKILSHVEDGTVVQLDRWNLRVEPNQSAVAEPDEQQTDKLPLDVFNNYFSLGFDAHVTLEFHESREANPEKFTSRFRNKMFYAGTAFSDFLMGSSKDLSKHIRVVCDGTDLTSKVQDLKLQCLVFLNIPRYCAGTTPWGNPGDHHDFEPQRHDDGYIEVIGFTMTSLATLQVGGHGERLNQCREVTLTTTKPLPVQVDGEPCRLAPSVIHISLRNQANMVQKTKRRTSLPHLNDQQPVPERLRIRVNRVSMSDYEALHYDKEKLRQASIPLGLIVVPGDSDLETCREHIQRLQEVRRGRRWKATTADRFYRIDRAQEHLNYVSEISQEEIFILDPEMVITMTVGTSPSAVPDLVDPSSSSSPPRSLSPRSPPPGGAAQTCCGSRLQELHRAGAELSVLDQSGCSLLHHAVNTGNKEMVRFILDNGSSTQTINDENVFSELGETVLHRAASLCQRTICHYLVEAGASLMKTDLQGDTPKNRAEKAEDSELAAYLENRQHYQMIQREDQETAV</sequence>
<dbReference type="InterPro" id="IPR002110">
    <property type="entry name" value="Ankyrin_rpt"/>
</dbReference>
<dbReference type="SUPFAM" id="SSF111331">
    <property type="entry name" value="NAD kinase/diacylglycerol kinase-like"/>
    <property type="match status" value="1"/>
</dbReference>
<keyword evidence="17" id="KW-0539">Nucleus</keyword>
<feature type="domain" description="DAGKc" evidence="27">
    <location>
        <begin position="297"/>
        <end position="431"/>
    </location>
</feature>
<keyword evidence="26" id="KW-0732">Signal</keyword>
<keyword evidence="15" id="KW-0443">Lipid metabolism</keyword>
<comment type="catalytic activity">
    <reaction evidence="19">
        <text>1,2-di-(9Z-octadecenoyl)-sn-glycerol + ATP = 1,2-di-(9Z-octadecenoyl)-sn-glycero-3-phosphate + ADP + H(+)</text>
        <dbReference type="Rhea" id="RHEA:40327"/>
        <dbReference type="ChEBI" id="CHEBI:15378"/>
        <dbReference type="ChEBI" id="CHEBI:30616"/>
        <dbReference type="ChEBI" id="CHEBI:52333"/>
        <dbReference type="ChEBI" id="CHEBI:74546"/>
        <dbReference type="ChEBI" id="CHEBI:456216"/>
    </reaction>
    <physiologicalReaction direction="left-to-right" evidence="19">
        <dbReference type="Rhea" id="RHEA:40328"/>
    </physiologicalReaction>
</comment>
<keyword evidence="11 24" id="KW-0547">Nucleotide-binding</keyword>
<keyword evidence="18" id="KW-0966">Cell projection</keyword>
<keyword evidence="16" id="KW-0472">Membrane</keyword>
<dbReference type="OMA" id="HEACEDV"/>
<dbReference type="PROSITE" id="PS50088">
    <property type="entry name" value="ANK_REPEAT"/>
    <property type="match status" value="1"/>
</dbReference>
<evidence type="ECO:0000256" key="16">
    <source>
        <dbReference type="ARBA" id="ARBA00023136"/>
    </source>
</evidence>
<dbReference type="Pfam" id="PF23578">
    <property type="entry name" value="DGKI"/>
    <property type="match status" value="1"/>
</dbReference>
<evidence type="ECO:0000259" key="27">
    <source>
        <dbReference type="PROSITE" id="PS50146"/>
    </source>
</evidence>
<dbReference type="Pfam" id="PF00781">
    <property type="entry name" value="DAGK_cat"/>
    <property type="match status" value="1"/>
</dbReference>
<dbReference type="Pfam" id="PF12796">
    <property type="entry name" value="Ank_2"/>
    <property type="match status" value="1"/>
</dbReference>
<dbReference type="SMART" id="SM00045">
    <property type="entry name" value="DAGKa"/>
    <property type="match status" value="1"/>
</dbReference>
<keyword evidence="14 23" id="KW-0040">ANK repeat</keyword>
<dbReference type="SMART" id="SM00046">
    <property type="entry name" value="DAGKc"/>
    <property type="match status" value="1"/>
</dbReference>
<dbReference type="GO" id="GO:0005886">
    <property type="term" value="C:plasma membrane"/>
    <property type="evidence" value="ECO:0007669"/>
    <property type="project" value="UniProtKB-SubCell"/>
</dbReference>
<evidence type="ECO:0000256" key="8">
    <source>
        <dbReference type="ARBA" id="ARBA00022490"/>
    </source>
</evidence>
<dbReference type="AlphaFoldDB" id="A0A672IYN8"/>
<feature type="region of interest" description="Disordered" evidence="25">
    <location>
        <begin position="256"/>
        <end position="279"/>
    </location>
</feature>
<dbReference type="SUPFAM" id="SSF48403">
    <property type="entry name" value="Ankyrin repeat"/>
    <property type="match status" value="1"/>
</dbReference>
<feature type="signal peptide" evidence="26">
    <location>
        <begin position="1"/>
        <end position="20"/>
    </location>
</feature>